<reference evidence="2" key="1">
    <citation type="journal article" date="2015" name="Nature">
        <title>Complex archaea that bridge the gap between prokaryotes and eukaryotes.</title>
        <authorList>
            <person name="Spang A."/>
            <person name="Saw J.H."/>
            <person name="Jorgensen S.L."/>
            <person name="Zaremba-Niedzwiedzka K."/>
            <person name="Martijn J."/>
            <person name="Lind A.E."/>
            <person name="van Eijk R."/>
            <person name="Schleper C."/>
            <person name="Guy L."/>
            <person name="Ettema T.J."/>
        </authorList>
    </citation>
    <scope>NUCLEOTIDE SEQUENCE</scope>
</reference>
<accession>A0A0F9I0Q3</accession>
<feature type="transmembrane region" description="Helical" evidence="1">
    <location>
        <begin position="20"/>
        <end position="43"/>
    </location>
</feature>
<keyword evidence="1" id="KW-1133">Transmembrane helix</keyword>
<sequence>MKYLDKLRRMTKHKLIVRGLLLIIILYSVIVASVVFSVSLSVFKTMENMKIPDNLQISLIPEDPLLQASYKINNNGFSDISNLVIDLKVDLSYYEDYTGNEIREQLFFKSETVEKIDPWQNYEATIEGGFEYFNVTVIELFWDNANLSRPIDYLLDIGVTGNFFLGLIPFKIAINDFNPDCGC</sequence>
<organism evidence="2">
    <name type="scientific">marine sediment metagenome</name>
    <dbReference type="NCBI Taxonomy" id="412755"/>
    <lineage>
        <taxon>unclassified sequences</taxon>
        <taxon>metagenomes</taxon>
        <taxon>ecological metagenomes</taxon>
    </lineage>
</organism>
<name>A0A0F9I0Q3_9ZZZZ</name>
<keyword evidence="1" id="KW-0812">Transmembrane</keyword>
<evidence type="ECO:0000313" key="2">
    <source>
        <dbReference type="EMBL" id="KKM13184.1"/>
    </source>
</evidence>
<protein>
    <submittedName>
        <fullName evidence="2">Uncharacterized protein</fullName>
    </submittedName>
</protein>
<dbReference type="EMBL" id="LAZR01015436">
    <property type="protein sequence ID" value="KKM13184.1"/>
    <property type="molecule type" value="Genomic_DNA"/>
</dbReference>
<keyword evidence="1" id="KW-0472">Membrane</keyword>
<comment type="caution">
    <text evidence="2">The sequence shown here is derived from an EMBL/GenBank/DDBJ whole genome shotgun (WGS) entry which is preliminary data.</text>
</comment>
<dbReference type="AlphaFoldDB" id="A0A0F9I0Q3"/>
<proteinExistence type="predicted"/>
<evidence type="ECO:0000256" key="1">
    <source>
        <dbReference type="SAM" id="Phobius"/>
    </source>
</evidence>
<gene>
    <name evidence="2" type="ORF">LCGC14_1718860</name>
</gene>